<sequence>MAKVGNYFQRDYSKRFSSSRKVSLADYNKAWTKRRQTAAKRIDQLNNLAYVMQSINTQASQANSLFVLQNQGRLGTYASQTAAMARINVVV</sequence>
<dbReference type="OrthoDB" id="7678777at2"/>
<proteinExistence type="predicted"/>
<evidence type="ECO:0000313" key="1">
    <source>
        <dbReference type="EMBL" id="CTQ43725.1"/>
    </source>
</evidence>
<dbReference type="EMBL" id="CXST01000001">
    <property type="protein sequence ID" value="CTQ43725.1"/>
    <property type="molecule type" value="Genomic_DNA"/>
</dbReference>
<keyword evidence="2" id="KW-1185">Reference proteome</keyword>
<evidence type="ECO:0000313" key="2">
    <source>
        <dbReference type="Proteomes" id="UP000048926"/>
    </source>
</evidence>
<evidence type="ECO:0008006" key="3">
    <source>
        <dbReference type="Google" id="ProtNLM"/>
    </source>
</evidence>
<gene>
    <name evidence="1" type="ORF">LAL4801_02165</name>
</gene>
<accession>A0A0M6Y0T4</accession>
<name>A0A0M6Y0T4_9HYPH</name>
<reference evidence="2" key="1">
    <citation type="submission" date="2015-07" db="EMBL/GenBank/DDBJ databases">
        <authorList>
            <person name="Rodrigo-Torres Lidia"/>
            <person name="Arahal R.David."/>
        </authorList>
    </citation>
    <scope>NUCLEOTIDE SEQUENCE [LARGE SCALE GENOMIC DNA]</scope>
    <source>
        <strain evidence="2">CECT 4801</strain>
    </source>
</reference>
<dbReference type="RefSeq" id="WP_022998150.1">
    <property type="nucleotide sequence ID" value="NZ_CP045627.1"/>
</dbReference>
<dbReference type="Proteomes" id="UP000048926">
    <property type="component" value="Unassembled WGS sequence"/>
</dbReference>
<organism evidence="1 2">
    <name type="scientific">Roseibium aggregatum</name>
    <dbReference type="NCBI Taxonomy" id="187304"/>
    <lineage>
        <taxon>Bacteria</taxon>
        <taxon>Pseudomonadati</taxon>
        <taxon>Pseudomonadota</taxon>
        <taxon>Alphaproteobacteria</taxon>
        <taxon>Hyphomicrobiales</taxon>
        <taxon>Stappiaceae</taxon>
        <taxon>Roseibium</taxon>
    </lineage>
</organism>
<dbReference type="AlphaFoldDB" id="A0A0M6Y0T4"/>
<protein>
    <recommendedName>
        <fullName evidence="3">Flagellar biosynthesis protein A</fullName>
    </recommendedName>
</protein>